<protein>
    <submittedName>
        <fullName evidence="2">Uncharacterized protein</fullName>
    </submittedName>
</protein>
<organism evidence="2 3">
    <name type="scientific">Geospiza parvula</name>
    <name type="common">Small tree-finch</name>
    <name type="synonym">Camarhynchus parvulus</name>
    <dbReference type="NCBI Taxonomy" id="87175"/>
    <lineage>
        <taxon>Eukaryota</taxon>
        <taxon>Metazoa</taxon>
        <taxon>Chordata</taxon>
        <taxon>Craniata</taxon>
        <taxon>Vertebrata</taxon>
        <taxon>Euteleostomi</taxon>
        <taxon>Archelosauria</taxon>
        <taxon>Archosauria</taxon>
        <taxon>Dinosauria</taxon>
        <taxon>Saurischia</taxon>
        <taxon>Theropoda</taxon>
        <taxon>Coelurosauria</taxon>
        <taxon>Aves</taxon>
        <taxon>Neognathae</taxon>
        <taxon>Neoaves</taxon>
        <taxon>Telluraves</taxon>
        <taxon>Australaves</taxon>
        <taxon>Passeriformes</taxon>
        <taxon>Thraupidae</taxon>
        <taxon>Camarhynchus</taxon>
    </lineage>
</organism>
<dbReference type="InterPro" id="IPR016186">
    <property type="entry name" value="C-type_lectin-like/link_sf"/>
</dbReference>
<accession>A0A8U8B5V2</accession>
<proteinExistence type="predicted"/>
<keyword evidence="3" id="KW-1185">Reference proteome</keyword>
<sequence>MLMSQLTPLSPDWQVTRSLQDSSREHEAEQGRLSQELRAQEQSLEQTQLELAWAREELQRAWHEGNISQLELKSRNAKLGHAQQKMAVLQEELQEVQGKLNTSERAVSSLRACVNTGRAMWGLNSAKLNCCPWGWVLFKSKCLYISVTNKTWEQSKEDCAGRFAQLLVQDEWSPLTVRNVTLLRLISVPGALPAPAALGSMGSGVHGEEAVTAALFPRKRHIPDCWSLVRGEMWNQPCDKPYPWICEKSPNLSRAPETRPLFLAKD</sequence>
<dbReference type="GO" id="GO:0005886">
    <property type="term" value="C:plasma membrane"/>
    <property type="evidence" value="ECO:0007669"/>
    <property type="project" value="InterPro"/>
</dbReference>
<name>A0A8C3N4J6_GEOPR</name>
<reference evidence="2" key="3">
    <citation type="submission" date="2025-09" db="UniProtKB">
        <authorList>
            <consortium name="Ensembl"/>
        </authorList>
    </citation>
    <scope>IDENTIFICATION</scope>
</reference>
<dbReference type="AlphaFoldDB" id="A0A8C3N4J6"/>
<reference evidence="2" key="2">
    <citation type="submission" date="2025-08" db="UniProtKB">
        <authorList>
            <consortium name="Ensembl"/>
        </authorList>
    </citation>
    <scope>IDENTIFICATION</scope>
</reference>
<dbReference type="SUPFAM" id="SSF56436">
    <property type="entry name" value="C-type lectin-like"/>
    <property type="match status" value="1"/>
</dbReference>
<dbReference type="InterPro" id="IPR016187">
    <property type="entry name" value="CTDL_fold"/>
</dbReference>
<dbReference type="PANTHER" id="PTHR15028">
    <property type="entry name" value="CD72-RELATED"/>
    <property type="match status" value="1"/>
</dbReference>
<evidence type="ECO:0000313" key="3">
    <source>
        <dbReference type="Proteomes" id="UP000694382"/>
    </source>
</evidence>
<dbReference type="PANTHER" id="PTHR15028:SF6">
    <property type="entry name" value="B-CELL DIFFERENTIATION ANTIGEN CD72"/>
    <property type="match status" value="1"/>
</dbReference>
<dbReference type="Ensembl" id="ENSCPVT00000016490.2">
    <property type="protein sequence ID" value="ENSCPVP00000015790.2"/>
    <property type="gene ID" value="ENSCPVG00000011551.2"/>
</dbReference>
<dbReference type="GO" id="GO:0004888">
    <property type="term" value="F:transmembrane signaling receptor activity"/>
    <property type="evidence" value="ECO:0007669"/>
    <property type="project" value="InterPro"/>
</dbReference>
<evidence type="ECO:0000313" key="2">
    <source>
        <dbReference type="Ensembl" id="ENSCPVP00000015790.2"/>
    </source>
</evidence>
<evidence type="ECO:0000256" key="1">
    <source>
        <dbReference type="SAM" id="MobiDB-lite"/>
    </source>
</evidence>
<dbReference type="Proteomes" id="UP000694382">
    <property type="component" value="Chromosome Z"/>
</dbReference>
<dbReference type="Gene3D" id="3.10.100.10">
    <property type="entry name" value="Mannose-Binding Protein A, subunit A"/>
    <property type="match status" value="1"/>
</dbReference>
<feature type="region of interest" description="Disordered" evidence="1">
    <location>
        <begin position="15"/>
        <end position="34"/>
    </location>
</feature>
<dbReference type="InterPro" id="IPR039689">
    <property type="entry name" value="CD72"/>
</dbReference>
<reference evidence="2" key="1">
    <citation type="submission" date="2020-02" db="EMBL/GenBank/DDBJ databases">
        <authorList>
            <person name="Enbody D E."/>
            <person name="Pettersson E M."/>
        </authorList>
    </citation>
    <scope>NUCLEOTIDE SEQUENCE [LARGE SCALE GENOMIC DNA]</scope>
</reference>
<accession>A0A8C3N4J6</accession>